<feature type="binding site" evidence="12">
    <location>
        <position position="36"/>
    </location>
    <ligand>
        <name>CoA</name>
        <dbReference type="ChEBI" id="CHEBI:57287"/>
    </ligand>
</feature>
<comment type="catalytic activity">
    <reaction evidence="10">
        <text>apo-[aryl-carrier protein] + CoA = holo-[aryl-carrier protein] + adenosine 3',5'-bisphosphate + H(+)</text>
        <dbReference type="Rhea" id="RHEA:48404"/>
        <dbReference type="Rhea" id="RHEA-COMP:15903"/>
        <dbReference type="Rhea" id="RHEA-COMP:17557"/>
        <dbReference type="ChEBI" id="CHEBI:15378"/>
        <dbReference type="ChEBI" id="CHEBI:29999"/>
        <dbReference type="ChEBI" id="CHEBI:57287"/>
        <dbReference type="ChEBI" id="CHEBI:58343"/>
        <dbReference type="ChEBI" id="CHEBI:64479"/>
    </reaction>
</comment>
<dbReference type="PANTHER" id="PTHR38096">
    <property type="entry name" value="ENTEROBACTIN SYNTHASE COMPONENT D"/>
    <property type="match status" value="1"/>
</dbReference>
<dbReference type="Proteomes" id="UP000474758">
    <property type="component" value="Unassembled WGS sequence"/>
</dbReference>
<dbReference type="InterPro" id="IPR008278">
    <property type="entry name" value="4-PPantetheinyl_Trfase_dom"/>
</dbReference>
<feature type="binding site" evidence="12">
    <location>
        <position position="28"/>
    </location>
    <ligand>
        <name>CoA</name>
        <dbReference type="ChEBI" id="CHEBI:57287"/>
    </ligand>
</feature>
<comment type="cofactor">
    <cofactor evidence="13">
        <name>Mg(2+)</name>
        <dbReference type="ChEBI" id="CHEBI:18420"/>
    </cofactor>
</comment>
<keyword evidence="13" id="KW-0460">Magnesium</keyword>
<dbReference type="InterPro" id="IPR041354">
    <property type="entry name" value="4PPT_N"/>
</dbReference>
<dbReference type="Pfam" id="PF01648">
    <property type="entry name" value="ACPS"/>
    <property type="match status" value="1"/>
</dbReference>
<dbReference type="GO" id="GO:0000287">
    <property type="term" value="F:magnesium ion binding"/>
    <property type="evidence" value="ECO:0007669"/>
    <property type="project" value="InterPro"/>
</dbReference>
<feature type="binding site" evidence="12">
    <location>
        <position position="91"/>
    </location>
    <ligand>
        <name>CoA</name>
        <dbReference type="ChEBI" id="CHEBI:57287"/>
    </ligand>
</feature>
<evidence type="ECO:0000256" key="3">
    <source>
        <dbReference type="ARBA" id="ARBA00008342"/>
    </source>
</evidence>
<feature type="binding site" evidence="13">
    <location>
        <position position="93"/>
    </location>
    <ligand>
        <name>Mg(2+)</name>
        <dbReference type="ChEBI" id="CHEBI:18420"/>
    </ligand>
</feature>
<reference evidence="16 17" key="1">
    <citation type="submission" date="2020-02" db="EMBL/GenBank/DDBJ databases">
        <title>Rhodobacter translucens sp. nov., a novel bacterium isolated from activated sludge.</title>
        <authorList>
            <person name="Liu J."/>
        </authorList>
    </citation>
    <scope>NUCLEOTIDE SEQUENCE [LARGE SCALE GENOMIC DNA]</scope>
    <source>
        <strain evidence="16 17">HX-7-19</strain>
    </source>
</reference>
<name>A0A6M1TZW8_9RHOB</name>
<feature type="binding site" evidence="13">
    <location>
        <position position="91"/>
    </location>
    <ligand>
        <name>Mg(2+)</name>
        <dbReference type="ChEBI" id="CHEBI:18420"/>
    </ligand>
</feature>
<dbReference type="GO" id="GO:0005886">
    <property type="term" value="C:plasma membrane"/>
    <property type="evidence" value="ECO:0007669"/>
    <property type="project" value="TreeGrafter"/>
</dbReference>
<keyword evidence="17" id="KW-1185">Reference proteome</keyword>
<dbReference type="SUPFAM" id="SSF56214">
    <property type="entry name" value="4'-phosphopantetheinyl transferase"/>
    <property type="match status" value="1"/>
</dbReference>
<feature type="binding site" evidence="13">
    <location>
        <position position="92"/>
    </location>
    <ligand>
        <name>Mg(2+)</name>
        <dbReference type="ChEBI" id="CHEBI:18420"/>
    </ligand>
</feature>
<evidence type="ECO:0000256" key="13">
    <source>
        <dbReference type="PIRSR" id="PIRSR603542-2"/>
    </source>
</evidence>
<comment type="subunit">
    <text evidence="4">EntB, EntD, EntE, and EntF form a multienzyme complex called enterobactin synthase.</text>
</comment>
<gene>
    <name evidence="16" type="ORF">G5V65_15065</name>
</gene>
<comment type="catalytic activity">
    <reaction evidence="11">
        <text>apo-[peptidyl-carrier protein] + CoA = holo-[peptidyl-carrier protein] + adenosine 3',5'-bisphosphate + H(+)</text>
        <dbReference type="Rhea" id="RHEA:46228"/>
        <dbReference type="Rhea" id="RHEA-COMP:11479"/>
        <dbReference type="Rhea" id="RHEA-COMP:11480"/>
        <dbReference type="ChEBI" id="CHEBI:15378"/>
        <dbReference type="ChEBI" id="CHEBI:29999"/>
        <dbReference type="ChEBI" id="CHEBI:57287"/>
        <dbReference type="ChEBI" id="CHEBI:58343"/>
        <dbReference type="ChEBI" id="CHEBI:64479"/>
    </reaction>
</comment>
<dbReference type="Gene3D" id="3.90.470.20">
    <property type="entry name" value="4'-phosphopantetheinyl transferase domain"/>
    <property type="match status" value="1"/>
</dbReference>
<keyword evidence="6 16" id="KW-0808">Transferase</keyword>
<evidence type="ECO:0000256" key="5">
    <source>
        <dbReference type="ARBA" id="ARBA00019087"/>
    </source>
</evidence>
<evidence type="ECO:0000256" key="4">
    <source>
        <dbReference type="ARBA" id="ARBA00011503"/>
    </source>
</evidence>
<evidence type="ECO:0000259" key="15">
    <source>
        <dbReference type="Pfam" id="PF17837"/>
    </source>
</evidence>
<dbReference type="GO" id="GO:0009366">
    <property type="term" value="C:enterobactin synthetase complex"/>
    <property type="evidence" value="ECO:0007669"/>
    <property type="project" value="InterPro"/>
</dbReference>
<evidence type="ECO:0000256" key="7">
    <source>
        <dbReference type="ARBA" id="ARBA00023191"/>
    </source>
</evidence>
<dbReference type="InterPro" id="IPR037143">
    <property type="entry name" value="4-PPantetheinyl_Trfase_dom_sf"/>
</dbReference>
<accession>A0A6M1TZW8</accession>
<evidence type="ECO:0000256" key="6">
    <source>
        <dbReference type="ARBA" id="ARBA00022679"/>
    </source>
</evidence>
<organism evidence="16 17">
    <name type="scientific">Paragemmobacter kunshanensis</name>
    <dbReference type="NCBI Taxonomy" id="2583234"/>
    <lineage>
        <taxon>Bacteria</taxon>
        <taxon>Pseudomonadati</taxon>
        <taxon>Pseudomonadota</taxon>
        <taxon>Alphaproteobacteria</taxon>
        <taxon>Rhodobacterales</taxon>
        <taxon>Paracoccaceae</taxon>
        <taxon>Paragemmobacter</taxon>
    </lineage>
</organism>
<comment type="function">
    <text evidence="1">Involved in the biosynthesis of the siderophore enterobactin (enterochelin), which is a macrocyclic trimeric lactone of N-(2,3-dihydroxybenzoyl)-serine. The serine trilactone serves as a scaffolding for the three catechol functionalities that provide hexadentate coordination for the tightly ligated iron(2+) atoms. Plays an essential role in the assembly of the enterobactin by catalyzing the transfer of the 4'-phosphopantetheine (Ppant) moiety from coenzyme A to the apo-domains of both EntB (ArCP domain) and EntF (PCP domain) to yield their holo-forms which make them competent for the activation of 2,3-dihydroxybenzoate (DHB) and L-serine, respectively.</text>
</comment>
<sequence length="194" mass="20608">MAALPVADTYPALHGSEAGAIAGAVPSRRAEFTTGRTAARLALAQLGHGATAIPAAPDRLPIWPTGISGSIAHSAGYAVAAVRHGASLGLDIEAEAGLESDLWPLICNKDELDLLPIDARGWFVLQIFSAKEAAYKAVYPLTRKVIGFDAMTVRLNGDRFIARLERSLGHFYAGHEFHGRLRRVEGMILTGVAL</sequence>
<evidence type="ECO:0000256" key="10">
    <source>
        <dbReference type="ARBA" id="ARBA00049176"/>
    </source>
</evidence>
<comment type="caution">
    <text evidence="16">The sequence shown here is derived from an EMBL/GenBank/DDBJ whole genome shotgun (WGS) entry which is preliminary data.</text>
</comment>
<evidence type="ECO:0000313" key="17">
    <source>
        <dbReference type="Proteomes" id="UP000474758"/>
    </source>
</evidence>
<proteinExistence type="inferred from homology"/>
<evidence type="ECO:0000256" key="2">
    <source>
        <dbReference type="ARBA" id="ARBA00004993"/>
    </source>
</evidence>
<dbReference type="GO" id="GO:0009239">
    <property type="term" value="P:enterobactin biosynthetic process"/>
    <property type="evidence" value="ECO:0007669"/>
    <property type="project" value="UniProtKB-UniPathway"/>
</dbReference>
<feature type="domain" description="4'-phosphopantetheinyl transferase" evidence="14">
    <location>
        <begin position="87"/>
        <end position="160"/>
    </location>
</feature>
<comment type="similarity">
    <text evidence="3">Belongs to the P-Pant transferase superfamily. EntD family.</text>
</comment>
<evidence type="ECO:0000256" key="1">
    <source>
        <dbReference type="ARBA" id="ARBA00003937"/>
    </source>
</evidence>
<keyword evidence="13" id="KW-0479">Metal-binding</keyword>
<dbReference type="UniPathway" id="UPA00017"/>
<feature type="domain" description="4'-phosphopantetheinyl transferase N-terminal" evidence="15">
    <location>
        <begin position="17"/>
        <end position="82"/>
    </location>
</feature>
<evidence type="ECO:0000256" key="12">
    <source>
        <dbReference type="PIRSR" id="PIRSR603542-1"/>
    </source>
</evidence>
<dbReference type="PANTHER" id="PTHR38096:SF1">
    <property type="entry name" value="ENTEROBACTIN SYNTHASE COMPONENT D"/>
    <property type="match status" value="1"/>
</dbReference>
<dbReference type="RefSeq" id="WP_165051640.1">
    <property type="nucleotide sequence ID" value="NZ_JAALFE010000015.1"/>
</dbReference>
<evidence type="ECO:0000256" key="8">
    <source>
        <dbReference type="ARBA" id="ARBA00029894"/>
    </source>
</evidence>
<feature type="binding site" evidence="12">
    <location>
        <position position="132"/>
    </location>
    <ligand>
        <name>CoA</name>
        <dbReference type="ChEBI" id="CHEBI:57287"/>
    </ligand>
</feature>
<dbReference type="AlphaFoldDB" id="A0A6M1TZW8"/>
<evidence type="ECO:0000256" key="9">
    <source>
        <dbReference type="ARBA" id="ARBA00031996"/>
    </source>
</evidence>
<evidence type="ECO:0000313" key="16">
    <source>
        <dbReference type="EMBL" id="NGQ92216.1"/>
    </source>
</evidence>
<dbReference type="PRINTS" id="PR01399">
    <property type="entry name" value="ENTSNTHTASED"/>
</dbReference>
<protein>
    <recommendedName>
        <fullName evidence="5">Enterobactin synthase component D</fullName>
    </recommendedName>
    <alternativeName>
        <fullName evidence="8">4'-phosphopantetheinyl transferase EntD</fullName>
    </alternativeName>
    <alternativeName>
        <fullName evidence="9">Enterochelin synthase D</fullName>
    </alternativeName>
</protein>
<feature type="binding site" evidence="12">
    <location>
        <position position="136"/>
    </location>
    <ligand>
        <name>CoA</name>
        <dbReference type="ChEBI" id="CHEBI:57287"/>
    </ligand>
</feature>
<comment type="pathway">
    <text evidence="2">Siderophore biosynthesis; enterobactin biosynthesis.</text>
</comment>
<keyword evidence="7" id="KW-0259">Enterobactin biosynthesis</keyword>
<dbReference type="GO" id="GO:0008897">
    <property type="term" value="F:holo-[acyl-carrier-protein] synthase activity"/>
    <property type="evidence" value="ECO:0007669"/>
    <property type="project" value="InterPro"/>
</dbReference>
<dbReference type="InterPro" id="IPR003542">
    <property type="entry name" value="Enbac_synth_compD-like"/>
</dbReference>
<evidence type="ECO:0000259" key="14">
    <source>
        <dbReference type="Pfam" id="PF01648"/>
    </source>
</evidence>
<dbReference type="EMBL" id="JAALFE010000015">
    <property type="protein sequence ID" value="NGQ92216.1"/>
    <property type="molecule type" value="Genomic_DNA"/>
</dbReference>
<evidence type="ECO:0000256" key="11">
    <source>
        <dbReference type="ARBA" id="ARBA00049191"/>
    </source>
</evidence>
<dbReference type="Pfam" id="PF17837">
    <property type="entry name" value="4PPT_N"/>
    <property type="match status" value="1"/>
</dbReference>